<feature type="coiled-coil region" evidence="1">
    <location>
        <begin position="231"/>
        <end position="347"/>
    </location>
</feature>
<dbReference type="EMBL" id="SPLM01000074">
    <property type="protein sequence ID" value="TMW61948.1"/>
    <property type="molecule type" value="Genomic_DNA"/>
</dbReference>
<feature type="coiled-coil region" evidence="1">
    <location>
        <begin position="47"/>
        <end position="129"/>
    </location>
</feature>
<evidence type="ECO:0008006" key="5">
    <source>
        <dbReference type="Google" id="ProtNLM"/>
    </source>
</evidence>
<evidence type="ECO:0000256" key="1">
    <source>
        <dbReference type="SAM" id="Coils"/>
    </source>
</evidence>
<reference evidence="3" key="1">
    <citation type="submission" date="2019-03" db="EMBL/GenBank/DDBJ databases">
        <title>Long read genome sequence of the mycoparasitic Pythium oligandrum ATCC 38472 isolated from sugarbeet rhizosphere.</title>
        <authorList>
            <person name="Gaulin E."/>
        </authorList>
    </citation>
    <scope>NUCLEOTIDE SEQUENCE</scope>
    <source>
        <strain evidence="3">ATCC 38472_TT</strain>
    </source>
</reference>
<dbReference type="PANTHER" id="PTHR22091">
    <property type="entry name" value="COILED-COIL DOMAIN-CONTAINING PROTEIN 77"/>
    <property type="match status" value="1"/>
</dbReference>
<dbReference type="OrthoDB" id="191169at2759"/>
<keyword evidence="4" id="KW-1185">Reference proteome</keyword>
<keyword evidence="1" id="KW-0175">Coiled coil</keyword>
<name>A0A8K1FKQ5_PYTOL</name>
<feature type="compositionally biased region" description="Acidic residues" evidence="2">
    <location>
        <begin position="1"/>
        <end position="11"/>
    </location>
</feature>
<feature type="coiled-coil region" evidence="1">
    <location>
        <begin position="454"/>
        <end position="481"/>
    </location>
</feature>
<accession>A0A8K1FKQ5</accession>
<dbReference type="AlphaFoldDB" id="A0A8K1FKQ5"/>
<dbReference type="InterPro" id="IPR037696">
    <property type="entry name" value="CCDC77"/>
</dbReference>
<evidence type="ECO:0000313" key="3">
    <source>
        <dbReference type="EMBL" id="TMW61948.1"/>
    </source>
</evidence>
<sequence length="485" mass="56629">MRTPAMDDDELLSYGSPRHSLRSEARTRSVYDGDLSRHSKIDDDALLEFYRHRCEQFQQERQAMLDRMAQAEVSKEQYHRLHWDLKAHKEQIVELEEAVRTANATVFQLREEKLALESENELLRIQEQDDRRKIQHLLALTKPVIEEVTFFQDCRPDSTSAYPLQPQPHTYSYPSTMHISSEQMVKEKKRSTMNALSSRGTRTVKQVTYATPRVVAPHQVLRTVYMPSEQASELTKKVEHLRAQLAKQQKLTEDRIQHIIDQCAEEKASLQREHKQLSDANQILTKEVEKSQRILQKTTRDYLVLRHQSQEAERIAHEELHAAKERCDKLEEEKEIAKQQAQSDVEAMHEKTQEESAQCAQELRSQAVSRERDLIILREQYAALQEACARRIQDLQDRLVKLRGRYRSLDKRRSMEMEGFTRDIASLKRHIHRLEGTLYGRQVFVKSQEALRSRSDEILESSDLNEEIAALQERVAELAADVDAS</sequence>
<evidence type="ECO:0000313" key="4">
    <source>
        <dbReference type="Proteomes" id="UP000794436"/>
    </source>
</evidence>
<comment type="caution">
    <text evidence="3">The sequence shown here is derived from an EMBL/GenBank/DDBJ whole genome shotgun (WGS) entry which is preliminary data.</text>
</comment>
<evidence type="ECO:0000256" key="2">
    <source>
        <dbReference type="SAM" id="MobiDB-lite"/>
    </source>
</evidence>
<feature type="region of interest" description="Disordered" evidence="2">
    <location>
        <begin position="1"/>
        <end position="28"/>
    </location>
</feature>
<gene>
    <name evidence="3" type="ORF">Poli38472_009441</name>
</gene>
<dbReference type="PANTHER" id="PTHR22091:SF1">
    <property type="entry name" value="COILED-COIL DOMAIN-CONTAINING PROTEIN 77"/>
    <property type="match status" value="1"/>
</dbReference>
<dbReference type="Proteomes" id="UP000794436">
    <property type="component" value="Unassembled WGS sequence"/>
</dbReference>
<protein>
    <recommendedName>
        <fullName evidence="5">Coiled-coil domain-containing protein 77</fullName>
    </recommendedName>
</protein>
<organism evidence="3 4">
    <name type="scientific">Pythium oligandrum</name>
    <name type="common">Mycoparasitic fungus</name>
    <dbReference type="NCBI Taxonomy" id="41045"/>
    <lineage>
        <taxon>Eukaryota</taxon>
        <taxon>Sar</taxon>
        <taxon>Stramenopiles</taxon>
        <taxon>Oomycota</taxon>
        <taxon>Peronosporomycetes</taxon>
        <taxon>Pythiales</taxon>
        <taxon>Pythiaceae</taxon>
        <taxon>Pythium</taxon>
    </lineage>
</organism>
<proteinExistence type="predicted"/>